<reference evidence="1" key="1">
    <citation type="submission" date="2022-07" db="EMBL/GenBank/DDBJ databases">
        <authorList>
            <person name="Macas J."/>
            <person name="Novak P."/>
            <person name="Neumann P."/>
        </authorList>
    </citation>
    <scope>NUCLEOTIDE SEQUENCE</scope>
</reference>
<evidence type="ECO:0000313" key="2">
    <source>
        <dbReference type="Proteomes" id="UP001152484"/>
    </source>
</evidence>
<name>A0A9P0ZGA9_CUSEU</name>
<protein>
    <submittedName>
        <fullName evidence="1">Uncharacterized protein</fullName>
    </submittedName>
</protein>
<dbReference type="AlphaFoldDB" id="A0A9P0ZGA9"/>
<organism evidence="1 2">
    <name type="scientific">Cuscuta europaea</name>
    <name type="common">European dodder</name>
    <dbReference type="NCBI Taxonomy" id="41803"/>
    <lineage>
        <taxon>Eukaryota</taxon>
        <taxon>Viridiplantae</taxon>
        <taxon>Streptophyta</taxon>
        <taxon>Embryophyta</taxon>
        <taxon>Tracheophyta</taxon>
        <taxon>Spermatophyta</taxon>
        <taxon>Magnoliopsida</taxon>
        <taxon>eudicotyledons</taxon>
        <taxon>Gunneridae</taxon>
        <taxon>Pentapetalae</taxon>
        <taxon>asterids</taxon>
        <taxon>lamiids</taxon>
        <taxon>Solanales</taxon>
        <taxon>Convolvulaceae</taxon>
        <taxon>Cuscuteae</taxon>
        <taxon>Cuscuta</taxon>
        <taxon>Cuscuta subgen. Cuscuta</taxon>
    </lineage>
</organism>
<proteinExistence type="predicted"/>
<dbReference type="EMBL" id="CAMAPE010000035">
    <property type="protein sequence ID" value="CAH9098162.1"/>
    <property type="molecule type" value="Genomic_DNA"/>
</dbReference>
<comment type="caution">
    <text evidence="1">The sequence shown here is derived from an EMBL/GenBank/DDBJ whole genome shotgun (WGS) entry which is preliminary data.</text>
</comment>
<accession>A0A9P0ZGA9</accession>
<dbReference type="Proteomes" id="UP001152484">
    <property type="component" value="Unassembled WGS sequence"/>
</dbReference>
<evidence type="ECO:0000313" key="1">
    <source>
        <dbReference type="EMBL" id="CAH9098162.1"/>
    </source>
</evidence>
<gene>
    <name evidence="1" type="ORF">CEURO_LOCUS14175</name>
</gene>
<keyword evidence="2" id="KW-1185">Reference proteome</keyword>
<sequence>MDFRHPPICRHEQFLFDDICYLNNDGDFHYRHPQSKVGDSRFKRPGGFSTRTGISHYPASNYRRGTWSEGYHPLYTEHEVRANTASHHYGRYYKCSNNFKTAKDYARGLHLRREPQSHRLMAGEPSNGWRISRLKKTTGLMEISIAIPSVIIGEAEK</sequence>